<evidence type="ECO:0000313" key="2">
    <source>
        <dbReference type="Proteomes" id="UP000001702"/>
    </source>
</evidence>
<keyword evidence="2" id="KW-1185">Reference proteome</keyword>
<evidence type="ECO:0000313" key="1">
    <source>
        <dbReference type="EMBL" id="ADD76868.1"/>
    </source>
</evidence>
<dbReference type="HOGENOM" id="CLU_2288788_0_0_6"/>
<dbReference type="AlphaFoldDB" id="D4GDI1"/>
<organism evidence="1 2">
    <name type="scientific">Pantoea ananatis (strain LMG 20103)</name>
    <dbReference type="NCBI Taxonomy" id="706191"/>
    <lineage>
        <taxon>Bacteria</taxon>
        <taxon>Pseudomonadati</taxon>
        <taxon>Pseudomonadota</taxon>
        <taxon>Gammaproteobacteria</taxon>
        <taxon>Enterobacterales</taxon>
        <taxon>Erwiniaceae</taxon>
        <taxon>Pantoea</taxon>
    </lineage>
</organism>
<dbReference type="KEGG" id="pam:PANA_1701"/>
<dbReference type="EMBL" id="CP001875">
    <property type="protein sequence ID" value="ADD76868.1"/>
    <property type="molecule type" value="Genomic_DNA"/>
</dbReference>
<sequence>MRGLFETLGSVTVFWCGVFNATFKLLPWTEGHYATRSNGNIFSRFWVSARTLVFVTQVKITKPRQFNLFSIFQRAANLFEKQLHQLFCVTFAQPEFLKQVF</sequence>
<accession>D4GDI1</accession>
<reference evidence="1 2" key="1">
    <citation type="journal article" date="2010" name="J. Bacteriol.">
        <title>Genome sequence of Pantoea ananatis LMG20103, the causative agent of Eucalyptus blight and dieback.</title>
        <authorList>
            <person name="De Maayer P."/>
            <person name="Chan W.Y."/>
            <person name="Venter S.N."/>
            <person name="Toth I.K."/>
            <person name="Birch P.R."/>
            <person name="Joubert F."/>
            <person name="Coutinho T.A."/>
        </authorList>
    </citation>
    <scope>NUCLEOTIDE SEQUENCE [LARGE SCALE GENOMIC DNA]</scope>
    <source>
        <strain evidence="1 2">LMG 20103</strain>
    </source>
</reference>
<name>D4GDI1_PANAM</name>
<protein>
    <submittedName>
        <fullName evidence="1">Uncharacterized protein</fullName>
    </submittedName>
</protein>
<gene>
    <name evidence="1" type="ordered locus">PANA_1701</name>
</gene>
<proteinExistence type="predicted"/>
<dbReference type="STRING" id="706191.PANA_1701"/>
<dbReference type="Proteomes" id="UP000001702">
    <property type="component" value="Chromosome"/>
</dbReference>